<proteinExistence type="predicted"/>
<dbReference type="GO" id="GO:0046982">
    <property type="term" value="F:protein heterodimerization activity"/>
    <property type="evidence" value="ECO:0007669"/>
    <property type="project" value="InterPro"/>
</dbReference>
<feature type="region of interest" description="Disordered" evidence="1">
    <location>
        <begin position="808"/>
        <end position="912"/>
    </location>
</feature>
<organism evidence="2 3">
    <name type="scientific">Xylaria grammica</name>
    <dbReference type="NCBI Taxonomy" id="363999"/>
    <lineage>
        <taxon>Eukaryota</taxon>
        <taxon>Fungi</taxon>
        <taxon>Dikarya</taxon>
        <taxon>Ascomycota</taxon>
        <taxon>Pezizomycotina</taxon>
        <taxon>Sordariomycetes</taxon>
        <taxon>Xylariomycetidae</taxon>
        <taxon>Xylariales</taxon>
        <taxon>Xylariaceae</taxon>
        <taxon>Xylaria</taxon>
    </lineage>
</organism>
<dbReference type="PANTHER" id="PTHR15992:SF5">
    <property type="entry name" value="HOLLIDAY JUNCTION RECOGNITION PROTEIN"/>
    <property type="match status" value="1"/>
</dbReference>
<dbReference type="Proteomes" id="UP000286045">
    <property type="component" value="Unassembled WGS sequence"/>
</dbReference>
<feature type="compositionally biased region" description="Polar residues" evidence="1">
    <location>
        <begin position="455"/>
        <end position="464"/>
    </location>
</feature>
<feature type="compositionally biased region" description="Basic residues" evidence="1">
    <location>
        <begin position="883"/>
        <end position="894"/>
    </location>
</feature>
<evidence type="ECO:0000313" key="2">
    <source>
        <dbReference type="EMBL" id="RWA09630.1"/>
    </source>
</evidence>
<feature type="compositionally biased region" description="Polar residues" evidence="1">
    <location>
        <begin position="29"/>
        <end position="39"/>
    </location>
</feature>
<dbReference type="Pfam" id="PF10384">
    <property type="entry name" value="Scm3"/>
    <property type="match status" value="1"/>
</dbReference>
<feature type="region of interest" description="Disordered" evidence="1">
    <location>
        <begin position="343"/>
        <end position="394"/>
    </location>
</feature>
<dbReference type="STRING" id="363999.A0A439D5G5"/>
<name>A0A439D5G5_9PEZI</name>
<dbReference type="InterPro" id="IPR009072">
    <property type="entry name" value="Histone-fold"/>
</dbReference>
<feature type="compositionally biased region" description="Polar residues" evidence="1">
    <location>
        <begin position="371"/>
        <end position="391"/>
    </location>
</feature>
<feature type="compositionally biased region" description="Acidic residues" evidence="1">
    <location>
        <begin position="16"/>
        <end position="25"/>
    </location>
</feature>
<feature type="region of interest" description="Disordered" evidence="1">
    <location>
        <begin position="926"/>
        <end position="1013"/>
    </location>
</feature>
<dbReference type="AlphaFoldDB" id="A0A439D5G5"/>
<evidence type="ECO:0000313" key="3">
    <source>
        <dbReference type="Proteomes" id="UP000286045"/>
    </source>
</evidence>
<evidence type="ECO:0000256" key="1">
    <source>
        <dbReference type="SAM" id="MobiDB-lite"/>
    </source>
</evidence>
<protein>
    <submittedName>
        <fullName evidence="2">Uncharacterized protein</fullName>
    </submittedName>
</protein>
<dbReference type="InterPro" id="IPR018465">
    <property type="entry name" value="Scm3/HJURP"/>
</dbReference>
<sequence length="1045" mass="113785">MEPPSKRLRLGPSPYPDDDEEDQDELSMTPAQFETTQDPMYQLDKSRAKAATRLKSTFEDIFAKYGKDFEGDDDVINLYTDEIEIDNGHVQSLKSQKDGATENPLSKEEEEEERILNGKPGSRKKKSRSQSLTPANHAGHNQRLQFNSPWNEHPGLGAHRLSSPAFSSFPYLPQPPFDFGHPTFGNSHVDPVWQTPDLPIQPPHYHYGSLIGIGGSQFSSFSGSSNHSVKRLASAKSFLLRDSSTSSGADEVEAEEEDDILLGRNNQEIVPPPHIEDRENAPMLATPISSHRSSQSPGPRLPFHGVGLAEDELCTEPKSPREEVVQTIPTEPLVTEVASTSLQPVNGNSQHSHTARSSHSQSPSRHKGGQPKNSDTLESNDLANGELSNETRPLKQNERRIEIIIPTMKRLLPTEIEQAAAGTAPVADKTLQLPDTGQMVSSENTETTFPKDKLQTSQSTSSHANIVKCPSTDLGQDSQVAQAAKLPKSPKHATSSLEIGGPRRQPSRRRQNHTGPLSANTPPHDEESQENARIGANRESGSSETTTDGSADGNLSGRLGQIEQFFDGDNEIGKIALPQPPSLIAEVAMDEEQAIPDTSGEGDVEVIQVVQHNDKEISVLSAISTGILCDGGKEGTTKMPDSSTTEAIVPDTSESQRLQILYSENDYSPRNQPDHSPIVSTEELLPTRPFTPDNTTTLVATVCSSEVADARGVRISTPKQDVESRSPEPLAIRETTESDIYPDGGRLSPTFEASDTCEEQEYNTRSGSVCDSVLVTEINGLQLWSDGQKIQRSPSLGAMELPDQDLSVFPTMPDPAHSTSELVLRPLSRPTENDGQCTSGIGRSPSPELGTPIGPDVVREAASQTRGPRAPATPTRKQGPKSAKPRSSHRRTPSSKRFPLTSLTPGDIDDDSDDELSMAFAFSGRSSRFHSPFSRASTNNNPELPPLLSTPRQKTRKHSLLMDAPSSSTRISNQTSGAGHSKNTPPATESRQSDEKTPRNPNKESKPSGLTPRHITTVWRGRFCVWARFLFHMLHIGPEGEPVGK</sequence>
<accession>A0A439D5G5</accession>
<feature type="compositionally biased region" description="Low complexity" evidence="1">
    <location>
        <begin position="539"/>
        <end position="553"/>
    </location>
</feature>
<dbReference type="EMBL" id="RYZI01000146">
    <property type="protein sequence ID" value="RWA09630.1"/>
    <property type="molecule type" value="Genomic_DNA"/>
</dbReference>
<feature type="region of interest" description="Disordered" evidence="1">
    <location>
        <begin position="440"/>
        <end position="557"/>
    </location>
</feature>
<gene>
    <name evidence="2" type="ORF">EKO27_g5491</name>
</gene>
<feature type="compositionally biased region" description="Polar residues" evidence="1">
    <location>
        <begin position="343"/>
        <end position="363"/>
    </location>
</feature>
<reference evidence="2 3" key="1">
    <citation type="submission" date="2018-12" db="EMBL/GenBank/DDBJ databases">
        <title>Draft genome sequence of Xylaria grammica IHI A82.</title>
        <authorList>
            <person name="Buettner E."/>
            <person name="Kellner H."/>
        </authorList>
    </citation>
    <scope>NUCLEOTIDE SEQUENCE [LARGE SCALE GENOMIC DNA]</scope>
    <source>
        <strain evidence="2 3">IHI A82</strain>
    </source>
</reference>
<comment type="caution">
    <text evidence="2">The sequence shown here is derived from an EMBL/GenBank/DDBJ whole genome shotgun (WGS) entry which is preliminary data.</text>
</comment>
<dbReference type="GO" id="GO:0005634">
    <property type="term" value="C:nucleus"/>
    <property type="evidence" value="ECO:0007669"/>
    <property type="project" value="InterPro"/>
</dbReference>
<feature type="compositionally biased region" description="Polar residues" evidence="1">
    <location>
        <begin position="965"/>
        <end position="990"/>
    </location>
</feature>
<dbReference type="Gene3D" id="1.10.20.10">
    <property type="entry name" value="Histone, subunit A"/>
    <property type="match status" value="1"/>
</dbReference>
<dbReference type="PANTHER" id="PTHR15992">
    <property type="entry name" value="HOLLIDAY JUNCTION RECOGNITION PROTEIN"/>
    <property type="match status" value="1"/>
</dbReference>
<dbReference type="GO" id="GO:0042393">
    <property type="term" value="F:histone binding"/>
    <property type="evidence" value="ECO:0007669"/>
    <property type="project" value="InterPro"/>
</dbReference>
<feature type="compositionally biased region" description="Basic and acidic residues" evidence="1">
    <location>
        <begin position="991"/>
        <end position="1006"/>
    </location>
</feature>
<keyword evidence="3" id="KW-1185">Reference proteome</keyword>
<feature type="region of interest" description="Disordered" evidence="1">
    <location>
        <begin position="1"/>
        <end position="42"/>
    </location>
</feature>
<feature type="region of interest" description="Disordered" evidence="1">
    <location>
        <begin position="88"/>
        <end position="152"/>
    </location>
</feature>